<evidence type="ECO:0000313" key="4">
    <source>
        <dbReference type="Proteomes" id="UP000242850"/>
    </source>
</evidence>
<evidence type="ECO:0000259" key="1">
    <source>
        <dbReference type="Pfam" id="PF01609"/>
    </source>
</evidence>
<dbReference type="Pfam" id="PF01609">
    <property type="entry name" value="DDE_Tnp_1"/>
    <property type="match status" value="1"/>
</dbReference>
<gene>
    <name evidence="3" type="ORF">SAMN05660865_00518</name>
</gene>
<evidence type="ECO:0000313" key="3">
    <source>
        <dbReference type="EMBL" id="SEF56288.1"/>
    </source>
</evidence>
<dbReference type="InterPro" id="IPR002559">
    <property type="entry name" value="Transposase_11"/>
</dbReference>
<dbReference type="AlphaFoldDB" id="A0A1H5T2B1"/>
<dbReference type="GO" id="GO:0003677">
    <property type="term" value="F:DNA binding"/>
    <property type="evidence" value="ECO:0007669"/>
    <property type="project" value="InterPro"/>
</dbReference>
<dbReference type="Pfam" id="PF05598">
    <property type="entry name" value="DUF772"/>
    <property type="match status" value="1"/>
</dbReference>
<feature type="domain" description="Transposase InsH N-terminal" evidence="2">
    <location>
        <begin position="21"/>
        <end position="104"/>
    </location>
</feature>
<keyword evidence="4" id="KW-1185">Reference proteome</keyword>
<accession>A0A1H5T2B1</accession>
<sequence>MYQRQEIFNIIEFFTSQKLINFYTTLFENLDLSPLPDKVPSKYGPTGFSRNALFRAFIVMKCEKFAQVTELKDFLENNLIIAKLCGFDILKPLPSYSVFQRFIKNLSNSYLKEIMKNQVNILKELGFIDNKFISVDATPVKANTKFNNPKSFSKNKFSKNNPPSSDKDCKLGVHTANNSINVKASEDKPNNSKKKYEFYWGYKNHVSDAISNLIEILATTNEWFSLEGSYIIADKGYDSKQNHDFIRNTLKGHAFIPLNKRGTKKKNLTSTGNVICDAGLVMHKDGKQYFDSYIKQKFCCPFRTSKDDSLCPCNHKKYFNGKKNRSCVKYITISTDYRSSINRDSIFFKKIYSLRTESERYNSRWKNLNTEQAYVRNINSVTNLNTIGHICLLTVAIAAIKSGCVDKYKSLSGFRRTA</sequence>
<proteinExistence type="predicted"/>
<dbReference type="EMBL" id="FNUK01000004">
    <property type="protein sequence ID" value="SEF56288.1"/>
    <property type="molecule type" value="Genomic_DNA"/>
</dbReference>
<dbReference type="Proteomes" id="UP000242850">
    <property type="component" value="Unassembled WGS sequence"/>
</dbReference>
<dbReference type="GO" id="GO:0004803">
    <property type="term" value="F:transposase activity"/>
    <property type="evidence" value="ECO:0007669"/>
    <property type="project" value="InterPro"/>
</dbReference>
<organism evidence="3 4">
    <name type="scientific">Caloramator fervidus</name>
    <dbReference type="NCBI Taxonomy" id="29344"/>
    <lineage>
        <taxon>Bacteria</taxon>
        <taxon>Bacillati</taxon>
        <taxon>Bacillota</taxon>
        <taxon>Clostridia</taxon>
        <taxon>Eubacteriales</taxon>
        <taxon>Clostridiaceae</taxon>
        <taxon>Caloramator</taxon>
    </lineage>
</organism>
<evidence type="ECO:0000259" key="2">
    <source>
        <dbReference type="Pfam" id="PF05598"/>
    </source>
</evidence>
<reference evidence="4" key="1">
    <citation type="submission" date="2016-10" db="EMBL/GenBank/DDBJ databases">
        <authorList>
            <person name="Varghese N."/>
            <person name="Submissions S."/>
        </authorList>
    </citation>
    <scope>NUCLEOTIDE SEQUENCE [LARGE SCALE GENOMIC DNA]</scope>
    <source>
        <strain evidence="4">DSM 5463</strain>
    </source>
</reference>
<dbReference type="OrthoDB" id="2015878at2"/>
<feature type="domain" description="Transposase IS4-like" evidence="1">
    <location>
        <begin position="213"/>
        <end position="392"/>
    </location>
</feature>
<dbReference type="GO" id="GO:0006313">
    <property type="term" value="P:DNA transposition"/>
    <property type="evidence" value="ECO:0007669"/>
    <property type="project" value="InterPro"/>
</dbReference>
<dbReference type="InterPro" id="IPR008490">
    <property type="entry name" value="Transposase_InsH_N"/>
</dbReference>
<name>A0A1H5T2B1_9CLOT</name>
<protein>
    <submittedName>
        <fullName evidence="3">Transposase DDE domain-containing protein</fullName>
    </submittedName>
</protein>